<evidence type="ECO:0000313" key="2">
    <source>
        <dbReference type="EMBL" id="CDH23568.1"/>
    </source>
</evidence>
<organism evidence="2">
    <name type="scientific">Xenorhabdus bovienii str. kraussei Becker Underwood</name>
    <dbReference type="NCBI Taxonomy" id="1398204"/>
    <lineage>
        <taxon>Bacteria</taxon>
        <taxon>Pseudomonadati</taxon>
        <taxon>Pseudomonadota</taxon>
        <taxon>Gammaproteobacteria</taxon>
        <taxon>Enterobacterales</taxon>
        <taxon>Morganellaceae</taxon>
        <taxon>Xenorhabdus</taxon>
    </lineage>
</organism>
<comment type="caution">
    <text evidence="2">The sequence shown here is derived from an EMBL/GenBank/DDBJ whole genome shotgun (WGS) entry which is preliminary data.</text>
</comment>
<reference evidence="2" key="1">
    <citation type="submission" date="2013-07" db="EMBL/GenBank/DDBJ databases">
        <title>Sub-species coevolution in mutualistic symbiosis.</title>
        <authorList>
            <person name="Murfin K."/>
            <person name="Klassen J."/>
            <person name="Lee M."/>
            <person name="Forst S."/>
            <person name="Stock P."/>
            <person name="Goodrich-Blair H."/>
        </authorList>
    </citation>
    <scope>NUCLEOTIDE SEQUENCE [LARGE SCALE GENOMIC DNA]</scope>
    <source>
        <strain evidence="2">Kraussei Becker Underwood</strain>
    </source>
</reference>
<feature type="domain" description="Nucleotide modification associated" evidence="1">
    <location>
        <begin position="8"/>
        <end position="206"/>
    </location>
</feature>
<dbReference type="AlphaFoldDB" id="A0A077PRC0"/>
<dbReference type="HOGENOM" id="CLU_108029_0_0_6"/>
<proteinExistence type="predicted"/>
<accession>A0A077PRC0</accession>
<evidence type="ECO:0000259" key="1">
    <source>
        <dbReference type="Pfam" id="PF18753"/>
    </source>
</evidence>
<dbReference type="Proteomes" id="UP000028493">
    <property type="component" value="Unassembled WGS sequence"/>
</dbReference>
<dbReference type="RefSeq" id="WP_038195793.1">
    <property type="nucleotide sequence ID" value="NZ_CAWLXS010000180.1"/>
</dbReference>
<dbReference type="EMBL" id="CBSZ010000096">
    <property type="protein sequence ID" value="CDH23568.1"/>
    <property type="molecule type" value="Genomic_DNA"/>
</dbReference>
<protein>
    <recommendedName>
        <fullName evidence="1">Nucleotide modification associated domain-containing protein</fullName>
    </recommendedName>
</protein>
<gene>
    <name evidence="2" type="ORF">XBKB1_1850022</name>
</gene>
<dbReference type="Pfam" id="PF18753">
    <property type="entry name" value="Nmad2"/>
    <property type="match status" value="1"/>
</dbReference>
<dbReference type="InterPro" id="IPR041180">
    <property type="entry name" value="Nmad2"/>
</dbReference>
<name>A0A077PRC0_XENBV</name>
<sequence length="221" mass="25589">MLIEPNSHLYAYAITRDFGFAPNPFQGRCTLATCKPKIRQSANVGDWVLGIGGANLKLVKRNCILLMKVTEKISFNDYWEDPRFSIKKPVRNGSHVQMLGDNIYHHDDNGEWIQEDSHHSNADGSFNMTNLERDTRSDQVLISEHFYYFGDKAVAVDLESIGYHRKIRDYIKIRLDDCIPAINLIKKIDLEYRGDKNLVISDPCQFSDFYKRVDQKTGEFY</sequence>